<sequence length="54" mass="6199">PQIKEKKGCLCDIQQIPFVPHAPSSNEHRRPPFPTSLTHQFPQFVDSVQFVDLI</sequence>
<reference evidence="1 2" key="1">
    <citation type="journal article" date="2018" name="Front. Plant Sci.">
        <title>Red Clover (Trifolium pratense) and Zigzag Clover (T. medium) - A Picture of Genomic Similarities and Differences.</title>
        <authorList>
            <person name="Dluhosova J."/>
            <person name="Istvanek J."/>
            <person name="Nedelnik J."/>
            <person name="Repkova J."/>
        </authorList>
    </citation>
    <scope>NUCLEOTIDE SEQUENCE [LARGE SCALE GENOMIC DNA]</scope>
    <source>
        <strain evidence="2">cv. 10/8</strain>
        <tissue evidence="1">Leaf</tissue>
    </source>
</reference>
<accession>A0A392S7U4</accession>
<proteinExistence type="predicted"/>
<evidence type="ECO:0000313" key="2">
    <source>
        <dbReference type="Proteomes" id="UP000265520"/>
    </source>
</evidence>
<dbReference type="AlphaFoldDB" id="A0A392S7U4"/>
<protein>
    <submittedName>
        <fullName evidence="1">Uncharacterized protein</fullName>
    </submittedName>
</protein>
<name>A0A392S7U4_9FABA</name>
<dbReference type="EMBL" id="LXQA010331019">
    <property type="protein sequence ID" value="MCI44467.1"/>
    <property type="molecule type" value="Genomic_DNA"/>
</dbReference>
<comment type="caution">
    <text evidence="1">The sequence shown here is derived from an EMBL/GenBank/DDBJ whole genome shotgun (WGS) entry which is preliminary data.</text>
</comment>
<dbReference type="Proteomes" id="UP000265520">
    <property type="component" value="Unassembled WGS sequence"/>
</dbReference>
<feature type="non-terminal residue" evidence="1">
    <location>
        <position position="1"/>
    </location>
</feature>
<evidence type="ECO:0000313" key="1">
    <source>
        <dbReference type="EMBL" id="MCI44467.1"/>
    </source>
</evidence>
<keyword evidence="2" id="KW-1185">Reference proteome</keyword>
<organism evidence="1 2">
    <name type="scientific">Trifolium medium</name>
    <dbReference type="NCBI Taxonomy" id="97028"/>
    <lineage>
        <taxon>Eukaryota</taxon>
        <taxon>Viridiplantae</taxon>
        <taxon>Streptophyta</taxon>
        <taxon>Embryophyta</taxon>
        <taxon>Tracheophyta</taxon>
        <taxon>Spermatophyta</taxon>
        <taxon>Magnoliopsida</taxon>
        <taxon>eudicotyledons</taxon>
        <taxon>Gunneridae</taxon>
        <taxon>Pentapetalae</taxon>
        <taxon>rosids</taxon>
        <taxon>fabids</taxon>
        <taxon>Fabales</taxon>
        <taxon>Fabaceae</taxon>
        <taxon>Papilionoideae</taxon>
        <taxon>50 kb inversion clade</taxon>
        <taxon>NPAAA clade</taxon>
        <taxon>Hologalegina</taxon>
        <taxon>IRL clade</taxon>
        <taxon>Trifolieae</taxon>
        <taxon>Trifolium</taxon>
    </lineage>
</organism>